<dbReference type="GO" id="GO:0006950">
    <property type="term" value="P:response to stress"/>
    <property type="evidence" value="ECO:0007669"/>
    <property type="project" value="UniProtKB-ARBA"/>
</dbReference>
<dbReference type="InterPro" id="IPR006640">
    <property type="entry name" value="SprT-like_domain"/>
</dbReference>
<organism evidence="6 7">
    <name type="scientific">Brevibacillus panacihumi</name>
    <dbReference type="NCBI Taxonomy" id="497735"/>
    <lineage>
        <taxon>Bacteria</taxon>
        <taxon>Bacillati</taxon>
        <taxon>Bacillota</taxon>
        <taxon>Bacilli</taxon>
        <taxon>Bacillales</taxon>
        <taxon>Paenibacillaceae</taxon>
        <taxon>Brevibacillus</taxon>
    </lineage>
</organism>
<keyword evidence="2 4" id="KW-0479">Metal-binding</keyword>
<dbReference type="HAMAP" id="MF_00745">
    <property type="entry name" value="SprT_like"/>
    <property type="match status" value="1"/>
</dbReference>
<dbReference type="EMBL" id="RHHT01000007">
    <property type="protein sequence ID" value="RNB83545.1"/>
    <property type="molecule type" value="Genomic_DNA"/>
</dbReference>
<evidence type="ECO:0000259" key="5">
    <source>
        <dbReference type="SMART" id="SM00731"/>
    </source>
</evidence>
<reference evidence="6 7" key="1">
    <citation type="submission" date="2018-10" db="EMBL/GenBank/DDBJ databases">
        <title>Phylogenomics of Brevibacillus.</title>
        <authorList>
            <person name="Dunlap C."/>
        </authorList>
    </citation>
    <scope>NUCLEOTIDE SEQUENCE [LARGE SCALE GENOMIC DNA]</scope>
    <source>
        <strain evidence="6 7">JCM 15085</strain>
    </source>
</reference>
<dbReference type="RefSeq" id="WP_122912449.1">
    <property type="nucleotide sequence ID" value="NZ_RHHT01000007.1"/>
</dbReference>
<protein>
    <recommendedName>
        <fullName evidence="4">Protein SprT-like</fullName>
    </recommendedName>
</protein>
<comment type="caution">
    <text evidence="6">The sequence shown here is derived from an EMBL/GenBank/DDBJ whole genome shotgun (WGS) entry which is preliminary data.</text>
</comment>
<dbReference type="Proteomes" id="UP000281915">
    <property type="component" value="Unassembled WGS sequence"/>
</dbReference>
<dbReference type="Pfam" id="PF17283">
    <property type="entry name" value="Zn_ribbon_SprT"/>
    <property type="match status" value="1"/>
</dbReference>
<evidence type="ECO:0000256" key="4">
    <source>
        <dbReference type="HAMAP-Rule" id="MF_00745"/>
    </source>
</evidence>
<feature type="binding site" evidence="4">
    <location>
        <position position="67"/>
    </location>
    <ligand>
        <name>Zn(2+)</name>
        <dbReference type="ChEBI" id="CHEBI:29105"/>
    </ligand>
</feature>
<accession>A0A3M8D8E8</accession>
<dbReference type="SMART" id="SM00731">
    <property type="entry name" value="SprT"/>
    <property type="match status" value="1"/>
</dbReference>
<comment type="similarity">
    <text evidence="4">Belongs to the SprT family.</text>
</comment>
<evidence type="ECO:0000256" key="2">
    <source>
        <dbReference type="ARBA" id="ARBA00022723"/>
    </source>
</evidence>
<evidence type="ECO:0000313" key="7">
    <source>
        <dbReference type="Proteomes" id="UP000281915"/>
    </source>
</evidence>
<evidence type="ECO:0000256" key="3">
    <source>
        <dbReference type="ARBA" id="ARBA00022833"/>
    </source>
</evidence>
<feature type="binding site" evidence="4">
    <location>
        <position position="71"/>
    </location>
    <ligand>
        <name>Zn(2+)</name>
        <dbReference type="ChEBI" id="CHEBI:29105"/>
    </ligand>
</feature>
<evidence type="ECO:0000256" key="1">
    <source>
        <dbReference type="ARBA" id="ARBA00022490"/>
    </source>
</evidence>
<dbReference type="AlphaFoldDB" id="A0A3M8D8E8"/>
<dbReference type="GO" id="GO:0005737">
    <property type="term" value="C:cytoplasm"/>
    <property type="evidence" value="ECO:0007669"/>
    <property type="project" value="UniProtKB-SubCell"/>
</dbReference>
<comment type="cofactor">
    <cofactor evidence="4">
        <name>Zn(2+)</name>
        <dbReference type="ChEBI" id="CHEBI:29105"/>
    </cofactor>
    <text evidence="4">Binds 1 zinc ion.</text>
</comment>
<dbReference type="Pfam" id="PF10263">
    <property type="entry name" value="SprT-like"/>
    <property type="match status" value="1"/>
</dbReference>
<keyword evidence="1 4" id="KW-0963">Cytoplasm</keyword>
<comment type="subcellular location">
    <subcellularLocation>
        <location evidence="4">Cytoplasm</location>
    </subcellularLocation>
</comment>
<name>A0A3M8D8E8_9BACL</name>
<dbReference type="GO" id="GO:0008270">
    <property type="term" value="F:zinc ion binding"/>
    <property type="evidence" value="ECO:0007669"/>
    <property type="project" value="UniProtKB-UniRule"/>
</dbReference>
<dbReference type="InterPro" id="IPR035240">
    <property type="entry name" value="SprT_Zn_ribbon"/>
</dbReference>
<feature type="domain" description="SprT-like" evidence="5">
    <location>
        <begin position="4"/>
        <end position="149"/>
    </location>
</feature>
<gene>
    <name evidence="6" type="ORF">EDM58_05415</name>
</gene>
<evidence type="ECO:0000313" key="6">
    <source>
        <dbReference type="EMBL" id="RNB83545.1"/>
    </source>
</evidence>
<keyword evidence="3 4" id="KW-0862">Zinc</keyword>
<sequence>MTDQELQKLVEEISSRFFGVAFRHQARFNGRLRTTGGRYLLRTHDIEINPRHLHEHGEEELVGIIKHELCHYHLHLAKRGYRHADRDFQQLLQQVGGSRYCQQVGNGRTQLPYRYELRCQSCGMSYKRKRKMNPTRYRCGRCSGKLTLRELQPAKPN</sequence>
<proteinExistence type="inferred from homology"/>
<dbReference type="InterPro" id="IPR023524">
    <property type="entry name" value="Uncharacterised_SprT-like"/>
</dbReference>
<feature type="active site" evidence="4">
    <location>
        <position position="68"/>
    </location>
</feature>
<dbReference type="NCBIfam" id="NF003339">
    <property type="entry name" value="PRK04351.1"/>
    <property type="match status" value="1"/>
</dbReference>